<dbReference type="EnsemblPlants" id="Bo10077s010.1">
    <property type="protein sequence ID" value="Bo10077s010.1"/>
    <property type="gene ID" value="Bo10077s010"/>
</dbReference>
<protein>
    <submittedName>
        <fullName evidence="1">Uncharacterized protein</fullName>
    </submittedName>
</protein>
<reference evidence="1" key="2">
    <citation type="submission" date="2015-06" db="UniProtKB">
        <authorList>
            <consortium name="EnsemblPlants"/>
        </authorList>
    </citation>
    <scope>IDENTIFICATION</scope>
</reference>
<name>A0A0D2ZYT5_BRAOL</name>
<accession>A0A0D2ZYT5</accession>
<dbReference type="AlphaFoldDB" id="A0A0D2ZYT5"/>
<proteinExistence type="predicted"/>
<sequence>MAATCGMDKKLVIWDLQHSTPRFICDHAV</sequence>
<evidence type="ECO:0000313" key="1">
    <source>
        <dbReference type="EnsemblPlants" id="Bo10077s010.1"/>
    </source>
</evidence>
<keyword evidence="2" id="KW-1185">Reference proteome</keyword>
<dbReference type="InterPro" id="IPR019775">
    <property type="entry name" value="WD40_repeat_CS"/>
</dbReference>
<evidence type="ECO:0000313" key="2">
    <source>
        <dbReference type="Proteomes" id="UP000032141"/>
    </source>
</evidence>
<organism evidence="1 2">
    <name type="scientific">Brassica oleracea var. oleracea</name>
    <dbReference type="NCBI Taxonomy" id="109376"/>
    <lineage>
        <taxon>Eukaryota</taxon>
        <taxon>Viridiplantae</taxon>
        <taxon>Streptophyta</taxon>
        <taxon>Embryophyta</taxon>
        <taxon>Tracheophyta</taxon>
        <taxon>Spermatophyta</taxon>
        <taxon>Magnoliopsida</taxon>
        <taxon>eudicotyledons</taxon>
        <taxon>Gunneridae</taxon>
        <taxon>Pentapetalae</taxon>
        <taxon>rosids</taxon>
        <taxon>malvids</taxon>
        <taxon>Brassicales</taxon>
        <taxon>Brassicaceae</taxon>
        <taxon>Brassiceae</taxon>
        <taxon>Brassica</taxon>
    </lineage>
</organism>
<dbReference type="PROSITE" id="PS00678">
    <property type="entry name" value="WD_REPEATS_1"/>
    <property type="match status" value="1"/>
</dbReference>
<dbReference type="HOGENOM" id="CLU_3411048_0_0_1"/>
<dbReference type="Gramene" id="Bo10077s010.1">
    <property type="protein sequence ID" value="Bo10077s010.1"/>
    <property type="gene ID" value="Bo10077s010"/>
</dbReference>
<reference evidence="1" key="1">
    <citation type="journal article" date="2014" name="Genome Biol.">
        <title>Transcriptome and methylome profiling reveals relics of genome dominance in the mesopolyploid Brassica oleracea.</title>
        <authorList>
            <person name="Parkin I.A."/>
            <person name="Koh C."/>
            <person name="Tang H."/>
            <person name="Robinson S.J."/>
            <person name="Kagale S."/>
            <person name="Clarke W.E."/>
            <person name="Town C.D."/>
            <person name="Nixon J."/>
            <person name="Krishnakumar V."/>
            <person name="Bidwell S.L."/>
            <person name="Denoeud F."/>
            <person name="Belcram H."/>
            <person name="Links M.G."/>
            <person name="Just J."/>
            <person name="Clarke C."/>
            <person name="Bender T."/>
            <person name="Huebert T."/>
            <person name="Mason A.S."/>
            <person name="Pires J.C."/>
            <person name="Barker G."/>
            <person name="Moore J."/>
            <person name="Walley P.G."/>
            <person name="Manoli S."/>
            <person name="Batley J."/>
            <person name="Edwards D."/>
            <person name="Nelson M.N."/>
            <person name="Wang X."/>
            <person name="Paterson A.H."/>
            <person name="King G."/>
            <person name="Bancroft I."/>
            <person name="Chalhoub B."/>
            <person name="Sharpe A.G."/>
        </authorList>
    </citation>
    <scope>NUCLEOTIDE SEQUENCE [LARGE SCALE GENOMIC DNA]</scope>
    <source>
        <strain evidence="1">cv. TO1000</strain>
    </source>
</reference>
<dbReference type="Proteomes" id="UP000032141">
    <property type="component" value="Unassembled WGS sequence"/>
</dbReference>
<dbReference type="STRING" id="109376.A0A0D2ZYT5"/>